<keyword evidence="2" id="KW-0472">Membrane</keyword>
<evidence type="ECO:0000313" key="4">
    <source>
        <dbReference type="Proteomes" id="UP000336646"/>
    </source>
</evidence>
<feature type="compositionally biased region" description="Polar residues" evidence="1">
    <location>
        <begin position="35"/>
        <end position="53"/>
    </location>
</feature>
<dbReference type="RefSeq" id="WP_144689523.1">
    <property type="nucleotide sequence ID" value="NZ_JALXKN010000003.1"/>
</dbReference>
<organism evidence="3 4">
    <name type="scientific">Corynebacterium sanguinis</name>
    <dbReference type="NCBI Taxonomy" id="2594913"/>
    <lineage>
        <taxon>Bacteria</taxon>
        <taxon>Bacillati</taxon>
        <taxon>Actinomycetota</taxon>
        <taxon>Actinomycetes</taxon>
        <taxon>Mycobacteriales</taxon>
        <taxon>Corynebacteriaceae</taxon>
        <taxon>Corynebacterium</taxon>
    </lineage>
</organism>
<sequence>MSDDSNSRHPHSSRPSTGRGLDGNESAPIEDSETDSGTLAPSDDTQGLGQDVSSSRREHRRPRDQEVYEAELVTRRELLQASEYWSAPAPSPETLAKYLEIDPTLAERAFSMAEQSVAASNDEIITLAHGDVDALRRGQWMSFIMFVLSIGTALVAFALSESAALAGLFLAPAVLQFLGKFIRTVRMGEKNGGE</sequence>
<evidence type="ECO:0000256" key="1">
    <source>
        <dbReference type="SAM" id="MobiDB-lite"/>
    </source>
</evidence>
<protein>
    <submittedName>
        <fullName evidence="3">DUF2335 domain-containing protein</fullName>
    </submittedName>
</protein>
<proteinExistence type="predicted"/>
<reference evidence="3 4" key="1">
    <citation type="submission" date="2018-12" db="EMBL/GenBank/DDBJ databases">
        <title>Corynebacterium sanguinis sp. nov., a clinically-associated and environmental corynebacterium.</title>
        <authorList>
            <person name="Gonzales-Siles L."/>
            <person name="Jaen-Luchoro D."/>
            <person name="Cardew S."/>
            <person name="Inganas E."/>
            <person name="Ohlen M."/>
            <person name="Jensie-Markopolous S."/>
            <person name="Pinyeiro-Iglesias B."/>
            <person name="Molin K."/>
            <person name="Skovbjerg S."/>
            <person name="Svensson-Stadler L."/>
            <person name="Funke G."/>
            <person name="Moore E.R.B."/>
        </authorList>
    </citation>
    <scope>NUCLEOTIDE SEQUENCE [LARGE SCALE GENOMIC DNA]</scope>
    <source>
        <strain evidence="3 4">58734</strain>
    </source>
</reference>
<keyword evidence="2" id="KW-1133">Transmembrane helix</keyword>
<feature type="transmembrane region" description="Helical" evidence="2">
    <location>
        <begin position="165"/>
        <end position="182"/>
    </location>
</feature>
<dbReference type="OrthoDB" id="4427273at2"/>
<name>A0A6C1TYK1_9CORY</name>
<dbReference type="Proteomes" id="UP000336646">
    <property type="component" value="Unassembled WGS sequence"/>
</dbReference>
<evidence type="ECO:0000313" key="3">
    <source>
        <dbReference type="EMBL" id="TVS26507.1"/>
    </source>
</evidence>
<feature type="transmembrane region" description="Helical" evidence="2">
    <location>
        <begin position="140"/>
        <end position="159"/>
    </location>
</feature>
<accession>A0A6C1TYK1</accession>
<keyword evidence="2" id="KW-0812">Transmembrane</keyword>
<dbReference type="EMBL" id="RXIR01000029">
    <property type="protein sequence ID" value="TVS26507.1"/>
    <property type="molecule type" value="Genomic_DNA"/>
</dbReference>
<comment type="caution">
    <text evidence="3">The sequence shown here is derived from an EMBL/GenBank/DDBJ whole genome shotgun (WGS) entry which is preliminary data.</text>
</comment>
<evidence type="ECO:0000256" key="2">
    <source>
        <dbReference type="SAM" id="Phobius"/>
    </source>
</evidence>
<gene>
    <name evidence="3" type="ORF">EKI59_10535</name>
</gene>
<feature type="region of interest" description="Disordered" evidence="1">
    <location>
        <begin position="1"/>
        <end position="68"/>
    </location>
</feature>
<dbReference type="AlphaFoldDB" id="A0A6C1TYK1"/>